<feature type="domain" description="3-dehydroquinate synthase C-terminal" evidence="20">
    <location>
        <begin position="177"/>
        <end position="319"/>
    </location>
</feature>
<protein>
    <recommendedName>
        <fullName evidence="7 17">3-dehydroquinate synthase</fullName>
        <shortName evidence="17">DHQS</shortName>
        <ecNumber evidence="6 17">4.2.3.4</ecNumber>
    </recommendedName>
</protein>
<evidence type="ECO:0000256" key="3">
    <source>
        <dbReference type="ARBA" id="ARBA00004496"/>
    </source>
</evidence>
<evidence type="ECO:0000256" key="1">
    <source>
        <dbReference type="ARBA" id="ARBA00001393"/>
    </source>
</evidence>
<comment type="pathway">
    <text evidence="4 17">Metabolic intermediate biosynthesis; chorismate biosynthesis; chorismate from D-erythrose 4-phosphate and phosphoenolpyruvate: step 2/7.</text>
</comment>
<dbReference type="PANTHER" id="PTHR43622:SF7">
    <property type="entry name" value="3-DEHYDROQUINATE SYNTHASE, CHLOROPLASTIC"/>
    <property type="match status" value="1"/>
</dbReference>
<evidence type="ECO:0000256" key="17">
    <source>
        <dbReference type="HAMAP-Rule" id="MF_00110"/>
    </source>
</evidence>
<evidence type="ECO:0000256" key="14">
    <source>
        <dbReference type="ARBA" id="ARBA00023141"/>
    </source>
</evidence>
<dbReference type="PIRSF" id="PIRSF001455">
    <property type="entry name" value="DHQ_synth"/>
    <property type="match status" value="1"/>
</dbReference>
<dbReference type="GO" id="GO:0009423">
    <property type="term" value="P:chorismate biosynthetic process"/>
    <property type="evidence" value="ECO:0007669"/>
    <property type="project" value="UniProtKB-UniRule"/>
</dbReference>
<keyword evidence="18" id="KW-0472">Membrane</keyword>
<evidence type="ECO:0000259" key="20">
    <source>
        <dbReference type="Pfam" id="PF24621"/>
    </source>
</evidence>
<feature type="binding site" evidence="17">
    <location>
        <begin position="126"/>
        <end position="127"/>
    </location>
    <ligand>
        <name>NAD(+)</name>
        <dbReference type="ChEBI" id="CHEBI:57540"/>
    </ligand>
</feature>
<keyword evidence="8 17" id="KW-0963">Cytoplasm</keyword>
<feature type="binding site" evidence="17">
    <location>
        <begin position="102"/>
        <end position="106"/>
    </location>
    <ligand>
        <name>NAD(+)</name>
        <dbReference type="ChEBI" id="CHEBI:57540"/>
    </ligand>
</feature>
<evidence type="ECO:0000259" key="19">
    <source>
        <dbReference type="Pfam" id="PF01761"/>
    </source>
</evidence>
<evidence type="ECO:0000256" key="4">
    <source>
        <dbReference type="ARBA" id="ARBA00004661"/>
    </source>
</evidence>
<dbReference type="InterPro" id="IPR030963">
    <property type="entry name" value="DHQ_synth_fam"/>
</dbReference>
<keyword evidence="14 17" id="KW-0057">Aromatic amino acid biosynthesis</keyword>
<dbReference type="InterPro" id="IPR050071">
    <property type="entry name" value="Dehydroquinate_synthase"/>
</dbReference>
<dbReference type="CDD" id="cd08195">
    <property type="entry name" value="DHQS"/>
    <property type="match status" value="1"/>
</dbReference>
<reference evidence="21 22" key="1">
    <citation type="submission" date="2016-12" db="EMBL/GenBank/DDBJ databases">
        <title>The whole genome sequencing and assembly of Bacillus cohnii DSM 6307T strain.</title>
        <authorList>
            <person name="Lee Y.-J."/>
            <person name="Yi H."/>
            <person name="Bahn Y.-S."/>
            <person name="Kim J.F."/>
            <person name="Lee D.-W."/>
        </authorList>
    </citation>
    <scope>NUCLEOTIDE SEQUENCE [LARGE SCALE GENOMIC DNA]</scope>
    <source>
        <strain evidence="21 22">DSM 6307</strain>
    </source>
</reference>
<keyword evidence="18" id="KW-1133">Transmembrane helix</keyword>
<evidence type="ECO:0000313" key="22">
    <source>
        <dbReference type="Proteomes" id="UP000215224"/>
    </source>
</evidence>
<dbReference type="GO" id="GO:0005737">
    <property type="term" value="C:cytoplasm"/>
    <property type="evidence" value="ECO:0007669"/>
    <property type="project" value="UniProtKB-SubCell"/>
</dbReference>
<keyword evidence="9 17" id="KW-0028">Amino-acid biosynthesis</keyword>
<dbReference type="SUPFAM" id="SSF56796">
    <property type="entry name" value="Dehydroquinate synthase-like"/>
    <property type="match status" value="1"/>
</dbReference>
<evidence type="ECO:0000256" key="5">
    <source>
        <dbReference type="ARBA" id="ARBA00005412"/>
    </source>
</evidence>
<comment type="catalytic activity">
    <reaction evidence="1 17">
        <text>7-phospho-2-dehydro-3-deoxy-D-arabino-heptonate = 3-dehydroquinate + phosphate</text>
        <dbReference type="Rhea" id="RHEA:21968"/>
        <dbReference type="ChEBI" id="CHEBI:32364"/>
        <dbReference type="ChEBI" id="CHEBI:43474"/>
        <dbReference type="ChEBI" id="CHEBI:58394"/>
        <dbReference type="EC" id="4.2.3.4"/>
    </reaction>
</comment>
<feature type="binding site" evidence="17">
    <location>
        <position position="147"/>
    </location>
    <ligand>
        <name>NAD(+)</name>
        <dbReference type="ChEBI" id="CHEBI:57540"/>
    </ligand>
</feature>
<evidence type="ECO:0000256" key="16">
    <source>
        <dbReference type="ARBA" id="ARBA00023285"/>
    </source>
</evidence>
<dbReference type="EMBL" id="CP018866">
    <property type="protein sequence ID" value="AST94352.1"/>
    <property type="molecule type" value="Genomic_DNA"/>
</dbReference>
<dbReference type="GO" id="GO:0009073">
    <property type="term" value="P:aromatic amino acid family biosynthetic process"/>
    <property type="evidence" value="ECO:0007669"/>
    <property type="project" value="UniProtKB-KW"/>
</dbReference>
<organism evidence="21 22">
    <name type="scientific">Sutcliffiella cohnii</name>
    <dbReference type="NCBI Taxonomy" id="33932"/>
    <lineage>
        <taxon>Bacteria</taxon>
        <taxon>Bacillati</taxon>
        <taxon>Bacillota</taxon>
        <taxon>Bacilli</taxon>
        <taxon>Bacillales</taxon>
        <taxon>Bacillaceae</taxon>
        <taxon>Sutcliffiella</taxon>
    </lineage>
</organism>
<sequence>MKVQTETKTYSIYVEENASLRIKEVLHSFHKNVSKILIVTDSNVAPLYLEKVSNLVQEYNPIQYILPNGENAKSFEHFYELQTYALEMGLDRNSLIIALGGGVVGDIAGFVAATFMRGIRFIQMPTTLLAHDSAVGGKVAINHPLGKNMIGAFYQPEAVIYDTDFLKSLPESEIRSGFAEVLKHSVIRDSDFYNWIESNITELSQMEGSNLVKCIEKGISIKASIVSNDEKENGIRAILNFGHTVGHAIEKNCGYGKMTHGDAVAFGMLVAAKISERINGFANFSQLSDVISRFNYPSKIPTNISIEQILKSMKKDKKSQNGHIHMVLIKKFGEVYVQPVSDEIIRETLVYFLPE</sequence>
<dbReference type="Pfam" id="PF24621">
    <property type="entry name" value="DHQS_C"/>
    <property type="match status" value="1"/>
</dbReference>
<feature type="binding site" evidence="17">
    <location>
        <position position="243"/>
    </location>
    <ligand>
        <name>Zn(2+)</name>
        <dbReference type="ChEBI" id="CHEBI:29105"/>
    </ligand>
</feature>
<comment type="cofactor">
    <cofactor evidence="17">
        <name>Co(2+)</name>
        <dbReference type="ChEBI" id="CHEBI:48828"/>
    </cofactor>
    <cofactor evidence="17">
        <name>Zn(2+)</name>
        <dbReference type="ChEBI" id="CHEBI:29105"/>
    </cofactor>
    <text evidence="17">Binds 1 divalent metal cation per subunit. Can use either Co(2+) or Zn(2+).</text>
</comment>
<comment type="similarity">
    <text evidence="5 17">Belongs to the sugar phosphate cyclases superfamily. Dehydroquinate synthase family.</text>
</comment>
<accession>A0A223KY08</accession>
<dbReference type="Pfam" id="PF01761">
    <property type="entry name" value="DHQ_synthase"/>
    <property type="match status" value="1"/>
</dbReference>
<keyword evidence="11 17" id="KW-0547">Nucleotide-binding</keyword>
<evidence type="ECO:0000256" key="2">
    <source>
        <dbReference type="ARBA" id="ARBA00001911"/>
    </source>
</evidence>
<dbReference type="InterPro" id="IPR056179">
    <property type="entry name" value="DHQS_C"/>
</dbReference>
<evidence type="ECO:0000256" key="10">
    <source>
        <dbReference type="ARBA" id="ARBA00022723"/>
    </source>
</evidence>
<dbReference type="GO" id="GO:0008652">
    <property type="term" value="P:amino acid biosynthetic process"/>
    <property type="evidence" value="ECO:0007669"/>
    <property type="project" value="UniProtKB-KW"/>
</dbReference>
<dbReference type="NCBIfam" id="TIGR01357">
    <property type="entry name" value="aroB"/>
    <property type="match status" value="1"/>
</dbReference>
<keyword evidence="10 17" id="KW-0479">Metal-binding</keyword>
<evidence type="ECO:0000256" key="18">
    <source>
        <dbReference type="SAM" id="Phobius"/>
    </source>
</evidence>
<dbReference type="UniPathway" id="UPA00053">
    <property type="reaction ID" value="UER00085"/>
</dbReference>
<dbReference type="GO" id="GO:0000166">
    <property type="term" value="F:nucleotide binding"/>
    <property type="evidence" value="ECO:0007669"/>
    <property type="project" value="UniProtKB-KW"/>
</dbReference>
<keyword evidence="12 17" id="KW-0862">Zinc</keyword>
<dbReference type="Proteomes" id="UP000215224">
    <property type="component" value="Chromosome"/>
</dbReference>
<comment type="caution">
    <text evidence="17">Lacks conserved residue(s) required for the propagation of feature annotation.</text>
</comment>
<dbReference type="Gene3D" id="3.40.50.1970">
    <property type="match status" value="1"/>
</dbReference>
<dbReference type="STRING" id="1314751.GCA_001591425_02617"/>
<feature type="transmembrane region" description="Helical" evidence="18">
    <location>
        <begin position="95"/>
        <end position="115"/>
    </location>
</feature>
<feature type="binding site" evidence="17">
    <location>
        <position position="138"/>
    </location>
    <ligand>
        <name>NAD(+)</name>
        <dbReference type="ChEBI" id="CHEBI:57540"/>
    </ligand>
</feature>
<keyword evidence="13 17" id="KW-0520">NAD</keyword>
<evidence type="ECO:0000256" key="9">
    <source>
        <dbReference type="ARBA" id="ARBA00022605"/>
    </source>
</evidence>
<feature type="domain" description="3-dehydroquinate synthase N-terminal" evidence="19">
    <location>
        <begin position="64"/>
        <end position="175"/>
    </location>
</feature>
<dbReference type="InterPro" id="IPR016037">
    <property type="entry name" value="DHQ_synth_AroB"/>
</dbReference>
<comment type="subcellular location">
    <subcellularLocation>
        <location evidence="3 17">Cytoplasm</location>
    </subcellularLocation>
</comment>
<dbReference type="AlphaFoldDB" id="A0A223KY08"/>
<evidence type="ECO:0000256" key="6">
    <source>
        <dbReference type="ARBA" id="ARBA00013031"/>
    </source>
</evidence>
<keyword evidence="15 17" id="KW-0456">Lyase</keyword>
<evidence type="ECO:0000256" key="12">
    <source>
        <dbReference type="ARBA" id="ARBA00022833"/>
    </source>
</evidence>
<evidence type="ECO:0000313" key="21">
    <source>
        <dbReference type="EMBL" id="AST94352.1"/>
    </source>
</evidence>
<keyword evidence="18" id="KW-0812">Transmembrane</keyword>
<gene>
    <name evidence="17" type="primary">aroB</name>
    <name evidence="21" type="ORF">BC6307_13610</name>
</gene>
<keyword evidence="22" id="KW-1185">Reference proteome</keyword>
<dbReference type="InterPro" id="IPR030960">
    <property type="entry name" value="DHQS/DOIS_N"/>
</dbReference>
<dbReference type="HAMAP" id="MF_00110">
    <property type="entry name" value="DHQ_synthase"/>
    <property type="match status" value="1"/>
</dbReference>
<dbReference type="Gene3D" id="1.20.1090.10">
    <property type="entry name" value="Dehydroquinate synthase-like - alpha domain"/>
    <property type="match status" value="1"/>
</dbReference>
<dbReference type="GO" id="GO:0003856">
    <property type="term" value="F:3-dehydroquinate synthase activity"/>
    <property type="evidence" value="ECO:0007669"/>
    <property type="project" value="UniProtKB-UniRule"/>
</dbReference>
<feature type="binding site" evidence="17">
    <location>
        <position position="260"/>
    </location>
    <ligand>
        <name>Zn(2+)</name>
        <dbReference type="ChEBI" id="CHEBI:29105"/>
    </ligand>
</feature>
<evidence type="ECO:0000256" key="13">
    <source>
        <dbReference type="ARBA" id="ARBA00023027"/>
    </source>
</evidence>
<dbReference type="GO" id="GO:0046872">
    <property type="term" value="F:metal ion binding"/>
    <property type="evidence" value="ECO:0007669"/>
    <property type="project" value="UniProtKB-KW"/>
</dbReference>
<dbReference type="FunFam" id="3.40.50.1970:FF:000001">
    <property type="entry name" value="3-dehydroquinate synthase"/>
    <property type="match status" value="1"/>
</dbReference>
<feature type="binding site" evidence="17">
    <location>
        <position position="180"/>
    </location>
    <ligand>
        <name>Zn(2+)</name>
        <dbReference type="ChEBI" id="CHEBI:29105"/>
    </ligand>
</feature>
<evidence type="ECO:0000256" key="11">
    <source>
        <dbReference type="ARBA" id="ARBA00022741"/>
    </source>
</evidence>
<comment type="cofactor">
    <cofactor evidence="2 17">
        <name>NAD(+)</name>
        <dbReference type="ChEBI" id="CHEBI:57540"/>
    </cofactor>
</comment>
<dbReference type="PANTHER" id="PTHR43622">
    <property type="entry name" value="3-DEHYDROQUINATE SYNTHASE"/>
    <property type="match status" value="1"/>
</dbReference>
<evidence type="ECO:0000256" key="15">
    <source>
        <dbReference type="ARBA" id="ARBA00023239"/>
    </source>
</evidence>
<evidence type="ECO:0000256" key="8">
    <source>
        <dbReference type="ARBA" id="ARBA00022490"/>
    </source>
</evidence>
<name>A0A223KY08_9BACI</name>
<keyword evidence="16 17" id="KW-0170">Cobalt</keyword>
<evidence type="ECO:0000256" key="7">
    <source>
        <dbReference type="ARBA" id="ARBA00017684"/>
    </source>
</evidence>
<dbReference type="KEGG" id="bcoh:BC6307_13610"/>
<dbReference type="EC" id="4.2.3.4" evidence="6 17"/>
<comment type="function">
    <text evidence="17">Catalyzes the conversion of 3-deoxy-D-arabino-heptulosonate 7-phosphate (DAHP) to dehydroquinate (DHQ).</text>
</comment>
<proteinExistence type="inferred from homology"/>